<dbReference type="AlphaFoldDB" id="A0A8H6M2D6"/>
<keyword evidence="1" id="KW-0472">Membrane</keyword>
<evidence type="ECO:0000313" key="2">
    <source>
        <dbReference type="EMBL" id="KAF6753003.1"/>
    </source>
</evidence>
<feature type="transmembrane region" description="Helical" evidence="1">
    <location>
        <begin position="39"/>
        <end position="60"/>
    </location>
</feature>
<keyword evidence="1" id="KW-1133">Transmembrane helix</keyword>
<dbReference type="EMBL" id="JACGCI010000041">
    <property type="protein sequence ID" value="KAF6753003.1"/>
    <property type="molecule type" value="Genomic_DNA"/>
</dbReference>
<reference evidence="2 3" key="1">
    <citation type="submission" date="2020-07" db="EMBL/GenBank/DDBJ databases">
        <title>Comparative genomics of pyrophilous fungi reveals a link between fire events and developmental genes.</title>
        <authorList>
            <consortium name="DOE Joint Genome Institute"/>
            <person name="Steindorff A.S."/>
            <person name="Carver A."/>
            <person name="Calhoun S."/>
            <person name="Stillman K."/>
            <person name="Liu H."/>
            <person name="Lipzen A."/>
            <person name="Pangilinan J."/>
            <person name="Labutti K."/>
            <person name="Bruns T.D."/>
            <person name="Grigoriev I.V."/>
        </authorList>
    </citation>
    <scope>NUCLEOTIDE SEQUENCE [LARGE SCALE GENOMIC DNA]</scope>
    <source>
        <strain evidence="2 3">CBS 144469</strain>
    </source>
</reference>
<name>A0A8H6M2D6_9AGAR</name>
<comment type="caution">
    <text evidence="2">The sequence shown here is derived from an EMBL/GenBank/DDBJ whole genome shotgun (WGS) entry which is preliminary data.</text>
</comment>
<keyword evidence="1" id="KW-0812">Transmembrane</keyword>
<feature type="transmembrane region" description="Helical" evidence="1">
    <location>
        <begin position="72"/>
        <end position="94"/>
    </location>
</feature>
<proteinExistence type="predicted"/>
<organism evidence="2 3">
    <name type="scientific">Ephemerocybe angulata</name>
    <dbReference type="NCBI Taxonomy" id="980116"/>
    <lineage>
        <taxon>Eukaryota</taxon>
        <taxon>Fungi</taxon>
        <taxon>Dikarya</taxon>
        <taxon>Basidiomycota</taxon>
        <taxon>Agaricomycotina</taxon>
        <taxon>Agaricomycetes</taxon>
        <taxon>Agaricomycetidae</taxon>
        <taxon>Agaricales</taxon>
        <taxon>Agaricineae</taxon>
        <taxon>Psathyrellaceae</taxon>
        <taxon>Ephemerocybe</taxon>
    </lineage>
</organism>
<evidence type="ECO:0000313" key="3">
    <source>
        <dbReference type="Proteomes" id="UP000521943"/>
    </source>
</evidence>
<feature type="transmembrane region" description="Helical" evidence="1">
    <location>
        <begin position="139"/>
        <end position="163"/>
    </location>
</feature>
<sequence>MPPSSSTRKGELSLSYALPAAIESLKDGWQRTAETGATISSLFSLLSLVALYLLNVAGLLDQESRDPIRTFLALASYGALFFNLSASISGFILIDRLGSIPYRAAQQPRELLPVSGVIDADSEQLLRRYGVGKLWGALVLHWISCFLAGIWCIVLQAVVYVWLKETIVIRVLVTILAAFSLFPLTAFISPFWRAVTGG</sequence>
<feature type="transmembrane region" description="Helical" evidence="1">
    <location>
        <begin position="170"/>
        <end position="192"/>
    </location>
</feature>
<keyword evidence="3" id="KW-1185">Reference proteome</keyword>
<protein>
    <submittedName>
        <fullName evidence="2">Uncharacterized protein</fullName>
    </submittedName>
</protein>
<evidence type="ECO:0000256" key="1">
    <source>
        <dbReference type="SAM" id="Phobius"/>
    </source>
</evidence>
<dbReference type="Proteomes" id="UP000521943">
    <property type="component" value="Unassembled WGS sequence"/>
</dbReference>
<accession>A0A8H6M2D6</accession>
<dbReference type="OrthoDB" id="3225366at2759"/>
<gene>
    <name evidence="2" type="ORF">DFP72DRAFT_903085</name>
</gene>